<accession>A0A9D4TE65</accession>
<protein>
    <submittedName>
        <fullName evidence="1">Uncharacterized protein</fullName>
    </submittedName>
</protein>
<keyword evidence="2" id="KW-1185">Reference proteome</keyword>
<reference evidence="1" key="2">
    <citation type="submission" date="2021-09" db="EMBL/GenBank/DDBJ databases">
        <authorList>
            <person name="Jia N."/>
            <person name="Wang J."/>
            <person name="Shi W."/>
            <person name="Du L."/>
            <person name="Sun Y."/>
            <person name="Zhan W."/>
            <person name="Jiang J."/>
            <person name="Wang Q."/>
            <person name="Zhang B."/>
            <person name="Ji P."/>
            <person name="Sakyi L.B."/>
            <person name="Cui X."/>
            <person name="Yuan T."/>
            <person name="Jiang B."/>
            <person name="Yang W."/>
            <person name="Lam T.T.-Y."/>
            <person name="Chang Q."/>
            <person name="Ding S."/>
            <person name="Wang X."/>
            <person name="Zhu J."/>
            <person name="Ruan X."/>
            <person name="Zhao L."/>
            <person name="Wei J."/>
            <person name="Que T."/>
            <person name="Du C."/>
            <person name="Cheng J."/>
            <person name="Dai P."/>
            <person name="Han X."/>
            <person name="Huang E."/>
            <person name="Gao Y."/>
            <person name="Liu J."/>
            <person name="Shao H."/>
            <person name="Ye R."/>
            <person name="Li L."/>
            <person name="Wei W."/>
            <person name="Wang X."/>
            <person name="Wang C."/>
            <person name="Huo Q."/>
            <person name="Li W."/>
            <person name="Guo W."/>
            <person name="Chen H."/>
            <person name="Chen S."/>
            <person name="Zhou L."/>
            <person name="Zhou L."/>
            <person name="Ni X."/>
            <person name="Tian J."/>
            <person name="Zhou Y."/>
            <person name="Sheng Y."/>
            <person name="Liu T."/>
            <person name="Pan Y."/>
            <person name="Xia L."/>
            <person name="Li J."/>
            <person name="Zhao F."/>
            <person name="Cao W."/>
        </authorList>
    </citation>
    <scope>NUCLEOTIDE SEQUENCE</scope>
    <source>
        <strain evidence="1">Rsan-2018</strain>
        <tissue evidence="1">Larvae</tissue>
    </source>
</reference>
<proteinExistence type="predicted"/>
<dbReference type="AlphaFoldDB" id="A0A9D4TE65"/>
<organism evidence="1 2">
    <name type="scientific">Rhipicephalus sanguineus</name>
    <name type="common">Brown dog tick</name>
    <name type="synonym">Ixodes sanguineus</name>
    <dbReference type="NCBI Taxonomy" id="34632"/>
    <lineage>
        <taxon>Eukaryota</taxon>
        <taxon>Metazoa</taxon>
        <taxon>Ecdysozoa</taxon>
        <taxon>Arthropoda</taxon>
        <taxon>Chelicerata</taxon>
        <taxon>Arachnida</taxon>
        <taxon>Acari</taxon>
        <taxon>Parasitiformes</taxon>
        <taxon>Ixodida</taxon>
        <taxon>Ixodoidea</taxon>
        <taxon>Ixodidae</taxon>
        <taxon>Rhipicephalinae</taxon>
        <taxon>Rhipicephalus</taxon>
        <taxon>Rhipicephalus</taxon>
    </lineage>
</organism>
<comment type="caution">
    <text evidence="1">The sequence shown here is derived from an EMBL/GenBank/DDBJ whole genome shotgun (WGS) entry which is preliminary data.</text>
</comment>
<gene>
    <name evidence="1" type="ORF">HPB52_024583</name>
</gene>
<sequence>MLQASQLLVPLLLFNAMEPNSQKFQENATLPVDTLKLAEVWPVDSEVWFIHLKAHFRPSPDRLADSQVRSVVSALRMTTTTFIRDGLLAPQPDDPYDT</sequence>
<evidence type="ECO:0000313" key="2">
    <source>
        <dbReference type="Proteomes" id="UP000821837"/>
    </source>
</evidence>
<name>A0A9D4TE65_RHISA</name>
<evidence type="ECO:0000313" key="1">
    <source>
        <dbReference type="EMBL" id="KAH7986983.1"/>
    </source>
</evidence>
<dbReference type="EMBL" id="JABSTV010000206">
    <property type="protein sequence ID" value="KAH7986983.1"/>
    <property type="molecule type" value="Genomic_DNA"/>
</dbReference>
<dbReference type="Proteomes" id="UP000821837">
    <property type="component" value="Unassembled WGS sequence"/>
</dbReference>
<reference evidence="1" key="1">
    <citation type="journal article" date="2020" name="Cell">
        <title>Large-Scale Comparative Analyses of Tick Genomes Elucidate Their Genetic Diversity and Vector Capacities.</title>
        <authorList>
            <consortium name="Tick Genome and Microbiome Consortium (TIGMIC)"/>
            <person name="Jia N."/>
            <person name="Wang J."/>
            <person name="Shi W."/>
            <person name="Du L."/>
            <person name="Sun Y."/>
            <person name="Zhan W."/>
            <person name="Jiang J.F."/>
            <person name="Wang Q."/>
            <person name="Zhang B."/>
            <person name="Ji P."/>
            <person name="Bell-Sakyi L."/>
            <person name="Cui X.M."/>
            <person name="Yuan T.T."/>
            <person name="Jiang B.G."/>
            <person name="Yang W.F."/>
            <person name="Lam T.T."/>
            <person name="Chang Q.C."/>
            <person name="Ding S.J."/>
            <person name="Wang X.J."/>
            <person name="Zhu J.G."/>
            <person name="Ruan X.D."/>
            <person name="Zhao L."/>
            <person name="Wei J.T."/>
            <person name="Ye R.Z."/>
            <person name="Que T.C."/>
            <person name="Du C.H."/>
            <person name="Zhou Y.H."/>
            <person name="Cheng J.X."/>
            <person name="Dai P.F."/>
            <person name="Guo W.B."/>
            <person name="Han X.H."/>
            <person name="Huang E.J."/>
            <person name="Li L.F."/>
            <person name="Wei W."/>
            <person name="Gao Y.C."/>
            <person name="Liu J.Z."/>
            <person name="Shao H.Z."/>
            <person name="Wang X."/>
            <person name="Wang C.C."/>
            <person name="Yang T.C."/>
            <person name="Huo Q.B."/>
            <person name="Li W."/>
            <person name="Chen H.Y."/>
            <person name="Chen S.E."/>
            <person name="Zhou L.G."/>
            <person name="Ni X.B."/>
            <person name="Tian J.H."/>
            <person name="Sheng Y."/>
            <person name="Liu T."/>
            <person name="Pan Y.S."/>
            <person name="Xia L.Y."/>
            <person name="Li J."/>
            <person name="Zhao F."/>
            <person name="Cao W.C."/>
        </authorList>
    </citation>
    <scope>NUCLEOTIDE SEQUENCE</scope>
    <source>
        <strain evidence="1">Rsan-2018</strain>
    </source>
</reference>